<dbReference type="EMBL" id="JAFVMF010000001">
    <property type="protein sequence ID" value="MBO1358437.1"/>
    <property type="molecule type" value="Genomic_DNA"/>
</dbReference>
<dbReference type="Pfam" id="PF01206">
    <property type="entry name" value="TusA"/>
    <property type="match status" value="1"/>
</dbReference>
<proteinExistence type="predicted"/>
<protein>
    <submittedName>
        <fullName evidence="2">Sulfurtransferase TusA family protein</fullName>
    </submittedName>
</protein>
<dbReference type="InterPro" id="IPR036868">
    <property type="entry name" value="TusA-like_sf"/>
</dbReference>
<gene>
    <name evidence="2" type="ORF">J2D73_01310</name>
</gene>
<evidence type="ECO:0000259" key="1">
    <source>
        <dbReference type="Pfam" id="PF01206"/>
    </source>
</evidence>
<dbReference type="Proteomes" id="UP000664771">
    <property type="component" value="Unassembled WGS sequence"/>
</dbReference>
<reference evidence="2 3" key="1">
    <citation type="submission" date="2021-03" db="EMBL/GenBank/DDBJ databases">
        <title>The complete genome sequence of Acetobacter sacchari TBRC 11175.</title>
        <authorList>
            <person name="Charoenyingcharoen P."/>
            <person name="Yukphan P."/>
        </authorList>
    </citation>
    <scope>NUCLEOTIDE SEQUENCE [LARGE SCALE GENOMIC DNA]</scope>
    <source>
        <strain evidence="2 3">TBRC 11175</strain>
    </source>
</reference>
<feature type="domain" description="UPF0033" evidence="1">
    <location>
        <begin position="26"/>
        <end position="96"/>
    </location>
</feature>
<dbReference type="Gene3D" id="3.30.110.40">
    <property type="entry name" value="TusA-like domain"/>
    <property type="match status" value="1"/>
</dbReference>
<dbReference type="CDD" id="cd00291">
    <property type="entry name" value="SirA_YedF_YeeD"/>
    <property type="match status" value="1"/>
</dbReference>
<dbReference type="InterPro" id="IPR001455">
    <property type="entry name" value="TusA-like"/>
</dbReference>
<dbReference type="SUPFAM" id="SSF64307">
    <property type="entry name" value="SirA-like"/>
    <property type="match status" value="1"/>
</dbReference>
<evidence type="ECO:0000313" key="2">
    <source>
        <dbReference type="EMBL" id="MBO1358437.1"/>
    </source>
</evidence>
<comment type="caution">
    <text evidence="2">The sequence shown here is derived from an EMBL/GenBank/DDBJ whole genome shotgun (WGS) entry which is preliminary data.</text>
</comment>
<keyword evidence="3" id="KW-1185">Reference proteome</keyword>
<sequence>MQAPENTTKPTPAATENYSRVGHIDRTLDITRDTCPMTFVRTRLVLDAMSSGQLLAVTLRGEEPLRNVSRSASALGHAIISQRDEADGSGTLFIRKA</sequence>
<organism evidence="2 3">
    <name type="scientific">Acetobacter sacchari</name>
    <dbReference type="NCBI Taxonomy" id="2661687"/>
    <lineage>
        <taxon>Bacteria</taxon>
        <taxon>Pseudomonadati</taxon>
        <taxon>Pseudomonadota</taxon>
        <taxon>Alphaproteobacteria</taxon>
        <taxon>Acetobacterales</taxon>
        <taxon>Acetobacteraceae</taxon>
        <taxon>Acetobacter</taxon>
    </lineage>
</organism>
<accession>A0ABS3LR89</accession>
<evidence type="ECO:0000313" key="3">
    <source>
        <dbReference type="Proteomes" id="UP000664771"/>
    </source>
</evidence>
<name>A0ABS3LR89_9PROT</name>